<organism evidence="2">
    <name type="scientific">Anopheles darlingi</name>
    <name type="common">Mosquito</name>
    <dbReference type="NCBI Taxonomy" id="43151"/>
    <lineage>
        <taxon>Eukaryota</taxon>
        <taxon>Metazoa</taxon>
        <taxon>Ecdysozoa</taxon>
        <taxon>Arthropoda</taxon>
        <taxon>Hexapoda</taxon>
        <taxon>Insecta</taxon>
        <taxon>Pterygota</taxon>
        <taxon>Neoptera</taxon>
        <taxon>Endopterygota</taxon>
        <taxon>Diptera</taxon>
        <taxon>Nematocera</taxon>
        <taxon>Culicoidea</taxon>
        <taxon>Culicidae</taxon>
        <taxon>Anophelinae</taxon>
        <taxon>Anopheles</taxon>
    </lineage>
</organism>
<evidence type="ECO:0000313" key="2">
    <source>
        <dbReference type="EMBL" id="MBW76910.1"/>
    </source>
</evidence>
<feature type="signal peptide" evidence="1">
    <location>
        <begin position="1"/>
        <end position="19"/>
    </location>
</feature>
<name>A0A2M4DH53_ANODA</name>
<evidence type="ECO:0000256" key="1">
    <source>
        <dbReference type="SAM" id="SignalP"/>
    </source>
</evidence>
<reference evidence="2" key="1">
    <citation type="submission" date="2018-01" db="EMBL/GenBank/DDBJ databases">
        <title>An insight into the sialome of Amazonian anophelines.</title>
        <authorList>
            <person name="Ribeiro J.M."/>
            <person name="Scarpassa V."/>
            <person name="Calvo E."/>
        </authorList>
    </citation>
    <scope>NUCLEOTIDE SEQUENCE</scope>
</reference>
<keyword evidence="1" id="KW-0732">Signal</keyword>
<proteinExistence type="predicted"/>
<sequence>MGLFLSLCWVVFIFFRSTPYPPLHSGSNQITKPIRTSTYLHTPGSTRGVVFEGMMRMDWCVCAVWWRSIIMTIVQPSAPPPPCVPPVCSRDNQRPSTVAPLVPSRPAPRNKLNFRIQKRISAFRKLKMSHP</sequence>
<accession>A0A2M4DH53</accession>
<dbReference type="EMBL" id="GGFL01012732">
    <property type="protein sequence ID" value="MBW76910.1"/>
    <property type="molecule type" value="Transcribed_RNA"/>
</dbReference>
<protein>
    <submittedName>
        <fullName evidence="2">Putative secreted protein</fullName>
    </submittedName>
</protein>
<dbReference type="AlphaFoldDB" id="A0A2M4DH53"/>
<feature type="chain" id="PRO_5014766503" evidence="1">
    <location>
        <begin position="20"/>
        <end position="131"/>
    </location>
</feature>